<dbReference type="Pfam" id="PF01494">
    <property type="entry name" value="FAD_binding_3"/>
    <property type="match status" value="2"/>
</dbReference>
<dbReference type="GO" id="GO:0004497">
    <property type="term" value="F:monooxygenase activity"/>
    <property type="evidence" value="ECO:0007669"/>
    <property type="project" value="InterPro"/>
</dbReference>
<keyword evidence="2" id="KW-0285">Flavoprotein</keyword>
<evidence type="ECO:0000256" key="3">
    <source>
        <dbReference type="ARBA" id="ARBA00022827"/>
    </source>
</evidence>
<dbReference type="Proteomes" id="UP000827284">
    <property type="component" value="Unassembled WGS sequence"/>
</dbReference>
<dbReference type="InterPro" id="IPR050562">
    <property type="entry name" value="FAD_mOase_fung"/>
</dbReference>
<feature type="domain" description="FAD-binding" evidence="5">
    <location>
        <begin position="308"/>
        <end position="384"/>
    </location>
</feature>
<dbReference type="GO" id="GO:0071949">
    <property type="term" value="F:FAD binding"/>
    <property type="evidence" value="ECO:0007669"/>
    <property type="project" value="InterPro"/>
</dbReference>
<dbReference type="PRINTS" id="PR00420">
    <property type="entry name" value="RNGMNOXGNASE"/>
</dbReference>
<dbReference type="AlphaFoldDB" id="A0A9P3LYE7"/>
<dbReference type="PANTHER" id="PTHR47356:SF2">
    <property type="entry name" value="FAD-BINDING DOMAIN-CONTAINING PROTEIN-RELATED"/>
    <property type="match status" value="1"/>
</dbReference>
<dbReference type="PANTHER" id="PTHR47356">
    <property type="entry name" value="FAD-DEPENDENT MONOOXYGENASE ASQG-RELATED"/>
    <property type="match status" value="1"/>
</dbReference>
<keyword evidence="7" id="KW-1185">Reference proteome</keyword>
<dbReference type="SUPFAM" id="SSF51905">
    <property type="entry name" value="FAD/NAD(P)-binding domain"/>
    <property type="match status" value="1"/>
</dbReference>
<gene>
    <name evidence="6" type="ORF">EMPS_07410</name>
</gene>
<dbReference type="InterPro" id="IPR036188">
    <property type="entry name" value="FAD/NAD-bd_sf"/>
</dbReference>
<dbReference type="EMBL" id="BQFW01000010">
    <property type="protein sequence ID" value="GJJ75052.1"/>
    <property type="molecule type" value="Genomic_DNA"/>
</dbReference>
<evidence type="ECO:0000256" key="1">
    <source>
        <dbReference type="ARBA" id="ARBA00007992"/>
    </source>
</evidence>
<dbReference type="Gene3D" id="3.50.50.60">
    <property type="entry name" value="FAD/NAD(P)-binding domain"/>
    <property type="match status" value="1"/>
</dbReference>
<evidence type="ECO:0000313" key="7">
    <source>
        <dbReference type="Proteomes" id="UP000827284"/>
    </source>
</evidence>
<comment type="similarity">
    <text evidence="1">Belongs to the paxM FAD-dependent monooxygenase family.</text>
</comment>
<sequence length="487" mass="52773">MSSNNRPVSPGAKPHVIVVGAGIGGLTLALLLERAGVSYVVLEKTSSFKPLGSALSVSGQLTYLFRQLGIFEEFQSKSLVFEEIKAYDGDCKPTTKLDFRAAVPMSGSDCYIVARPILYDILYNKIPKERIHLNKRVLAIQNGDLSSRVDCADGSSYDGDIIVGADGANSPVRQGLFKWLKGNNKLPSSDDVPMPYNCICLVGQTGELDPEEFPEVGKPMSAFDGMASTTSAYTWATFTTKQNTICWMVAEHLNETWSKEHGSFSNSDWGPEAAGVMAQAVRGFPIVNGGKPGTTLGHLIDKTDKDLISKVILEEKVYSSWYGGRTVLLGDACHKLNPAGGAGALSAIHDALCLANWINVLPSVAIADLEAAFKEYHNERYPLVMTSYQSSRTLAKAAEKNFTGAIVRYITSNLPNWLWVLLLQKMNAYRPQASFLDLAEDTGTVHPSGQPSLTKTRILMEALLKKQQQSASVALPSSTTEVDPAAI</sequence>
<feature type="domain" description="FAD-binding" evidence="5">
    <location>
        <begin position="15"/>
        <end position="182"/>
    </location>
</feature>
<evidence type="ECO:0000313" key="6">
    <source>
        <dbReference type="EMBL" id="GJJ75052.1"/>
    </source>
</evidence>
<evidence type="ECO:0000256" key="4">
    <source>
        <dbReference type="ARBA" id="ARBA00023002"/>
    </source>
</evidence>
<evidence type="ECO:0000259" key="5">
    <source>
        <dbReference type="Pfam" id="PF01494"/>
    </source>
</evidence>
<accession>A0A9P3LYE7</accession>
<dbReference type="OrthoDB" id="655030at2759"/>
<organism evidence="6 7">
    <name type="scientific">Entomortierella parvispora</name>
    <dbReference type="NCBI Taxonomy" id="205924"/>
    <lineage>
        <taxon>Eukaryota</taxon>
        <taxon>Fungi</taxon>
        <taxon>Fungi incertae sedis</taxon>
        <taxon>Mucoromycota</taxon>
        <taxon>Mortierellomycotina</taxon>
        <taxon>Mortierellomycetes</taxon>
        <taxon>Mortierellales</taxon>
        <taxon>Mortierellaceae</taxon>
        <taxon>Entomortierella</taxon>
    </lineage>
</organism>
<reference evidence="6" key="1">
    <citation type="submission" date="2021-11" db="EMBL/GenBank/DDBJ databases">
        <authorList>
            <person name="Herlambang A."/>
            <person name="Guo Y."/>
            <person name="Takashima Y."/>
            <person name="Nishizawa T."/>
        </authorList>
    </citation>
    <scope>NUCLEOTIDE SEQUENCE</scope>
    <source>
        <strain evidence="6">E1425</strain>
    </source>
</reference>
<evidence type="ECO:0000256" key="2">
    <source>
        <dbReference type="ARBA" id="ARBA00022630"/>
    </source>
</evidence>
<keyword evidence="3" id="KW-0274">FAD</keyword>
<name>A0A9P3LYE7_9FUNG</name>
<proteinExistence type="inferred from homology"/>
<reference evidence="6" key="2">
    <citation type="journal article" date="2022" name="Microbiol. Resour. Announc.">
        <title>Whole-Genome Sequence of Entomortierella parvispora E1425, a Mucoromycotan Fungus Associated with Burkholderiaceae-Related Endosymbiotic Bacteria.</title>
        <authorList>
            <person name="Herlambang A."/>
            <person name="Guo Y."/>
            <person name="Takashima Y."/>
            <person name="Narisawa K."/>
            <person name="Ohta H."/>
            <person name="Nishizawa T."/>
        </authorList>
    </citation>
    <scope>NUCLEOTIDE SEQUENCE</scope>
    <source>
        <strain evidence="6">E1425</strain>
    </source>
</reference>
<protein>
    <recommendedName>
        <fullName evidence="5">FAD-binding domain-containing protein</fullName>
    </recommendedName>
</protein>
<keyword evidence="4" id="KW-0560">Oxidoreductase</keyword>
<dbReference type="InterPro" id="IPR002938">
    <property type="entry name" value="FAD-bd"/>
</dbReference>
<comment type="caution">
    <text evidence="6">The sequence shown here is derived from an EMBL/GenBank/DDBJ whole genome shotgun (WGS) entry which is preliminary data.</text>
</comment>